<sequence>MKFQEITLNQLATIHDEATDLQTHHAGNQTIFTGNHPQHGSFIMHQVGASDEAILIQL</sequence>
<evidence type="ECO:0000313" key="2">
    <source>
        <dbReference type="Proteomes" id="UP001225378"/>
    </source>
</evidence>
<keyword evidence="2" id="KW-1185">Reference proteome</keyword>
<evidence type="ECO:0000313" key="1">
    <source>
        <dbReference type="EMBL" id="XBS21414.1"/>
    </source>
</evidence>
<protein>
    <submittedName>
        <fullName evidence="1">Uncharacterized protein</fullName>
    </submittedName>
</protein>
<accession>A0AAU7NWS1</accession>
<proteinExistence type="predicted"/>
<dbReference type="RefSeq" id="WP_305909596.1">
    <property type="nucleotide sequence ID" value="NZ_CP157743.1"/>
</dbReference>
<dbReference type="EMBL" id="CP157743">
    <property type="protein sequence ID" value="XBS21414.1"/>
    <property type="molecule type" value="Genomic_DNA"/>
</dbReference>
<dbReference type="KEGG" id="mech:Q9L42_004625"/>
<organism evidence="1 2">
    <name type="scientific">Methylomarinum roseum</name>
    <dbReference type="NCBI Taxonomy" id="3067653"/>
    <lineage>
        <taxon>Bacteria</taxon>
        <taxon>Pseudomonadati</taxon>
        <taxon>Pseudomonadota</taxon>
        <taxon>Gammaproteobacteria</taxon>
        <taxon>Methylococcales</taxon>
        <taxon>Methylococcaceae</taxon>
        <taxon>Methylomarinum</taxon>
    </lineage>
</organism>
<dbReference type="Proteomes" id="UP001225378">
    <property type="component" value="Chromosome"/>
</dbReference>
<name>A0AAU7NWS1_9GAMM</name>
<reference evidence="1 2" key="1">
    <citation type="journal article" date="2024" name="Microbiology">
        <title>Methylomarinum rosea sp. nov., a novel halophilic methanotrophic bacterium from the hypersaline Lake Elton.</title>
        <authorList>
            <person name="Suleimanov R.Z."/>
            <person name="Oshkin I.Y."/>
            <person name="Danilova O.V."/>
            <person name="Suzina N.E."/>
            <person name="Dedysh S.N."/>
        </authorList>
    </citation>
    <scope>NUCLEOTIDE SEQUENCE [LARGE SCALE GENOMIC DNA]</scope>
    <source>
        <strain evidence="1 2">Ch1-1</strain>
    </source>
</reference>
<dbReference type="AlphaFoldDB" id="A0AAU7NWS1"/>
<gene>
    <name evidence="1" type="ORF">Q9L42_004625</name>
</gene>